<dbReference type="InterPro" id="IPR036291">
    <property type="entry name" value="NAD(P)-bd_dom_sf"/>
</dbReference>
<dbReference type="InterPro" id="IPR011032">
    <property type="entry name" value="GroES-like_sf"/>
</dbReference>
<dbReference type="PANTHER" id="PTHR44154:SF1">
    <property type="entry name" value="QUINONE OXIDOREDUCTASE"/>
    <property type="match status" value="1"/>
</dbReference>
<keyword evidence="1" id="KW-0521">NADP</keyword>
<reference evidence="3" key="1">
    <citation type="submission" date="2022-08" db="EMBL/GenBank/DDBJ databases">
        <title>Whole genome sequencing of non-tuberculosis mycobacteria type-strains.</title>
        <authorList>
            <person name="Igarashi Y."/>
            <person name="Osugi A."/>
            <person name="Mitarai S."/>
        </authorList>
    </citation>
    <scope>NUCLEOTIDE SEQUENCE</scope>
    <source>
        <strain evidence="3">DSM 45127</strain>
    </source>
</reference>
<proteinExistence type="predicted"/>
<dbReference type="InterPro" id="IPR020843">
    <property type="entry name" value="ER"/>
</dbReference>
<dbReference type="SMART" id="SM00829">
    <property type="entry name" value="PKS_ER"/>
    <property type="match status" value="1"/>
</dbReference>
<protein>
    <submittedName>
        <fullName evidence="3">Zinc-binding alcohol dehydrogenase family protein</fullName>
    </submittedName>
</protein>
<dbReference type="InterPro" id="IPR013149">
    <property type="entry name" value="ADH-like_C"/>
</dbReference>
<gene>
    <name evidence="3" type="ORF">MKK62_17305</name>
</gene>
<evidence type="ECO:0000313" key="4">
    <source>
        <dbReference type="Proteomes" id="UP001055336"/>
    </source>
</evidence>
<dbReference type="RefSeq" id="WP_240258655.1">
    <property type="nucleotide sequence ID" value="NZ_CP092488.2"/>
</dbReference>
<dbReference type="Pfam" id="PF00107">
    <property type="entry name" value="ADH_zinc_N"/>
    <property type="match status" value="1"/>
</dbReference>
<dbReference type="InterPro" id="IPR013154">
    <property type="entry name" value="ADH-like_N"/>
</dbReference>
<feature type="domain" description="Enoyl reductase (ER)" evidence="2">
    <location>
        <begin position="10"/>
        <end position="321"/>
    </location>
</feature>
<evidence type="ECO:0000313" key="3">
    <source>
        <dbReference type="EMBL" id="UMB68193.1"/>
    </source>
</evidence>
<dbReference type="Pfam" id="PF08240">
    <property type="entry name" value="ADH_N"/>
    <property type="match status" value="1"/>
</dbReference>
<dbReference type="PANTHER" id="PTHR44154">
    <property type="entry name" value="QUINONE OXIDOREDUCTASE"/>
    <property type="match status" value="1"/>
</dbReference>
<keyword evidence="4" id="KW-1185">Reference proteome</keyword>
<dbReference type="InterPro" id="IPR051603">
    <property type="entry name" value="Zinc-ADH_QOR/CCCR"/>
</dbReference>
<evidence type="ECO:0000256" key="1">
    <source>
        <dbReference type="ARBA" id="ARBA00022857"/>
    </source>
</evidence>
<dbReference type="SUPFAM" id="SSF50129">
    <property type="entry name" value="GroES-like"/>
    <property type="match status" value="1"/>
</dbReference>
<dbReference type="Proteomes" id="UP001055336">
    <property type="component" value="Chromosome"/>
</dbReference>
<organism evidence="3 4">
    <name type="scientific">Mycobacterium paraterrae</name>
    <dbReference type="NCBI Taxonomy" id="577492"/>
    <lineage>
        <taxon>Bacteria</taxon>
        <taxon>Bacillati</taxon>
        <taxon>Actinomycetota</taxon>
        <taxon>Actinomycetes</taxon>
        <taxon>Mycobacteriales</taxon>
        <taxon>Mycobacteriaceae</taxon>
        <taxon>Mycobacterium</taxon>
    </lineage>
</organism>
<evidence type="ECO:0000259" key="2">
    <source>
        <dbReference type="SMART" id="SM00829"/>
    </source>
</evidence>
<dbReference type="Gene3D" id="3.90.180.10">
    <property type="entry name" value="Medium-chain alcohol dehydrogenases, catalytic domain"/>
    <property type="match status" value="1"/>
</dbReference>
<accession>A0ABY3VL24</accession>
<name>A0ABY3VL24_9MYCO</name>
<sequence length="323" mass="33629">MRALRFSEFGEPGVLRLEDVPAPEVTAEEAVVRVESASVNPSDVKNVAGAMDWTVLPRTPGRDFAGVVVSGPAEWEGVAVWGTGGDTGFSRDGSHAQLISVPVAALAPKPARLSFDEAATVGVNFVTAWYGLIETAQLVAGETVAVFGITGGVGGAVAQIAHAHDGKVIGLGRRPPRPDTPAAAVLDHFVAYDPAVDVGAEIKRLTDGKGAQIVYDAVGGATTPSALAGLARRGRLVVISAIGSPIVEVNIRALYRNESRVLGVDSGKLSMIDSARRLERMAPYFESGQFRPLPIAATYSLDKAQAAYQAVADNAGGRVVIRP</sequence>
<dbReference type="SUPFAM" id="SSF51735">
    <property type="entry name" value="NAD(P)-binding Rossmann-fold domains"/>
    <property type="match status" value="1"/>
</dbReference>
<dbReference type="EMBL" id="CP092488">
    <property type="protein sequence ID" value="UMB68193.1"/>
    <property type="molecule type" value="Genomic_DNA"/>
</dbReference>